<gene>
    <name evidence="2" type="ORF">BSTOLATCC_MIC36327</name>
</gene>
<sequence length="137" mass="16803">MVFKYIDKAIDNAYAKVFARLRKIGRRIERTHRTTYEYWLTYCARRSKDLSVKVTLWIVAYCFFTLGRSIFDFYLWTGIFRFKGLVTPSYLDHQLDKYNRNKIIDISSVAHNERIKHMQINQEQIYIYYKYLEERNK</sequence>
<evidence type="ECO:0000256" key="1">
    <source>
        <dbReference type="SAM" id="Phobius"/>
    </source>
</evidence>
<dbReference type="AlphaFoldDB" id="A0AAU9JS35"/>
<proteinExistence type="predicted"/>
<comment type="caution">
    <text evidence="2">The sequence shown here is derived from an EMBL/GenBank/DDBJ whole genome shotgun (WGS) entry which is preliminary data.</text>
</comment>
<feature type="transmembrane region" description="Helical" evidence="1">
    <location>
        <begin position="54"/>
        <end position="75"/>
    </location>
</feature>
<evidence type="ECO:0000313" key="2">
    <source>
        <dbReference type="EMBL" id="CAG9324541.1"/>
    </source>
</evidence>
<reference evidence="2" key="1">
    <citation type="submission" date="2021-09" db="EMBL/GenBank/DDBJ databases">
        <authorList>
            <consortium name="AG Swart"/>
            <person name="Singh M."/>
            <person name="Singh A."/>
            <person name="Seah K."/>
            <person name="Emmerich C."/>
        </authorList>
    </citation>
    <scope>NUCLEOTIDE SEQUENCE</scope>
    <source>
        <strain evidence="2">ATCC30299</strain>
    </source>
</reference>
<name>A0AAU9JS35_9CILI</name>
<accession>A0AAU9JS35</accession>
<dbReference type="EMBL" id="CAJZBQ010000036">
    <property type="protein sequence ID" value="CAG9324541.1"/>
    <property type="molecule type" value="Genomic_DNA"/>
</dbReference>
<organism evidence="2 3">
    <name type="scientific">Blepharisma stoltei</name>
    <dbReference type="NCBI Taxonomy" id="1481888"/>
    <lineage>
        <taxon>Eukaryota</taxon>
        <taxon>Sar</taxon>
        <taxon>Alveolata</taxon>
        <taxon>Ciliophora</taxon>
        <taxon>Postciliodesmatophora</taxon>
        <taxon>Heterotrichea</taxon>
        <taxon>Heterotrichida</taxon>
        <taxon>Blepharismidae</taxon>
        <taxon>Blepharisma</taxon>
    </lineage>
</organism>
<keyword evidence="1" id="KW-1133">Transmembrane helix</keyword>
<dbReference type="Proteomes" id="UP001162131">
    <property type="component" value="Unassembled WGS sequence"/>
</dbReference>
<evidence type="ECO:0000313" key="3">
    <source>
        <dbReference type="Proteomes" id="UP001162131"/>
    </source>
</evidence>
<keyword evidence="1" id="KW-0472">Membrane</keyword>
<protein>
    <submittedName>
        <fullName evidence="2">Uncharacterized protein</fullName>
    </submittedName>
</protein>
<keyword evidence="3" id="KW-1185">Reference proteome</keyword>
<keyword evidence="1" id="KW-0812">Transmembrane</keyword>